<dbReference type="Gene3D" id="3.40.50.300">
    <property type="entry name" value="P-loop containing nucleotide triphosphate hydrolases"/>
    <property type="match status" value="2"/>
</dbReference>
<evidence type="ECO:0008006" key="4">
    <source>
        <dbReference type="Google" id="ProtNLM"/>
    </source>
</evidence>
<organism evidence="2 3">
    <name type="scientific">Clostridium porci</name>
    <dbReference type="NCBI Taxonomy" id="2605778"/>
    <lineage>
        <taxon>Bacteria</taxon>
        <taxon>Bacillati</taxon>
        <taxon>Bacillota</taxon>
        <taxon>Clostridia</taxon>
        <taxon>Eubacteriales</taxon>
        <taxon>Clostridiaceae</taxon>
        <taxon>Clostridium</taxon>
    </lineage>
</organism>
<evidence type="ECO:0000256" key="1">
    <source>
        <dbReference type="SAM" id="Coils"/>
    </source>
</evidence>
<gene>
    <name evidence="2" type="ORF">FYJ39_10680</name>
</gene>
<dbReference type="AlphaFoldDB" id="A0A7X2TDK2"/>
<feature type="coiled-coil region" evidence="1">
    <location>
        <begin position="362"/>
        <end position="389"/>
    </location>
</feature>
<evidence type="ECO:0000313" key="3">
    <source>
        <dbReference type="Proteomes" id="UP000429958"/>
    </source>
</evidence>
<dbReference type="NCBIfam" id="NF045780">
    <property type="entry name" value="TrlF_fam_ATP"/>
    <property type="match status" value="1"/>
</dbReference>
<comment type="caution">
    <text evidence="2">The sequence shown here is derived from an EMBL/GenBank/DDBJ whole genome shotgun (WGS) entry which is preliminary data.</text>
</comment>
<protein>
    <recommendedName>
        <fullName evidence="4">ATPase AAA-type core domain-containing protein</fullName>
    </recommendedName>
</protein>
<reference evidence="2 3" key="1">
    <citation type="submission" date="2019-08" db="EMBL/GenBank/DDBJ databases">
        <title>In-depth cultivation of the pig gut microbiome towards novel bacterial diversity and tailored functional studies.</title>
        <authorList>
            <person name="Wylensek D."/>
            <person name="Hitch T.C.A."/>
            <person name="Clavel T."/>
        </authorList>
    </citation>
    <scope>NUCLEOTIDE SEQUENCE [LARGE SCALE GENOMIC DNA]</scope>
    <source>
        <strain evidence="2 3">WCA-389-WT-23D1</strain>
    </source>
</reference>
<dbReference type="InterPro" id="IPR054787">
    <property type="entry name" value="TrlF_ATPase"/>
</dbReference>
<keyword evidence="1" id="KW-0175">Coiled coil</keyword>
<sequence length="770" mass="87953">MAYKKGIEQYVLSSSTLVEVFESDPQLRKDTIIAISNSDNDGVSGLKTHSEFLTDSGSQLDATRTQLYRLADMIFSSKQADRDYFLGKKVDDEATVIKKYRSLKPCIHGSDAHTNDNIFEPSQNKYCWIKADPTFNGLCQLLYEPEQRVRISQTKPEVKADYQVIEHVEIEDEDFAKEAIVFSDKLTCIIGGKSTGKSLLLNNIARTIDKTQVDDKTEKTKANGKLISEMKVYWADGSVVSTSKPDSKHKIVFIPQTYLNRLSDEHEELTEIDEIIHDILMVNPEMQKSYHMMEKELSEYKVTLDGKIFVLLRAYSDCKKVQEEITNIGTYDGIIKEIEKLKKQKDGLSAGTSLTEDDIQKFDKAQSTLTQINAKLKKLEADIEFILATDSVVEIISVPRDISDETKKMFIDTAENIKAVAIKEWNVHKEKIHKELEFQKMQLLDEKNISEGIIKLIEPKIAENSAIKELTEAILKEEKKLFDFNEKTKRLKELKSFYESLVMETSEAFTSFMAIHQKYAEVVNRNKDISTDGLEFSALTQFRGEAFSKKLGELFDRRQLKAHRDLFDIDDRILIEMITVDKLKALIAFTVEEKIKLTKGRTTESALRNLLDDWFNTAYQVKMDNDGIEEMSPGKKALVLLKMLINLAESECPILIDQPEDDLDNRSIFDELIPFIRKKKAVRQIIIVTHNANVVLGGDAEEIIVANQTGKNALNKAYRFEYRSGSIENDLPIIGEEKYVLGSRGIQQHICDILEGGKTAFDLRMHKYRM</sequence>
<keyword evidence="3" id="KW-1185">Reference proteome</keyword>
<dbReference type="SUPFAM" id="SSF52540">
    <property type="entry name" value="P-loop containing nucleoside triphosphate hydrolases"/>
    <property type="match status" value="1"/>
</dbReference>
<name>A0A7X2TDK2_9CLOT</name>
<proteinExistence type="predicted"/>
<accession>A0A7X2TDK2</accession>
<dbReference type="RefSeq" id="WP_154472466.1">
    <property type="nucleotide sequence ID" value="NZ_VUMD01000008.1"/>
</dbReference>
<evidence type="ECO:0000313" key="2">
    <source>
        <dbReference type="EMBL" id="MSS37031.1"/>
    </source>
</evidence>
<dbReference type="Proteomes" id="UP000429958">
    <property type="component" value="Unassembled WGS sequence"/>
</dbReference>
<dbReference type="EMBL" id="VUMD01000008">
    <property type="protein sequence ID" value="MSS37031.1"/>
    <property type="molecule type" value="Genomic_DNA"/>
</dbReference>
<dbReference type="InterPro" id="IPR027417">
    <property type="entry name" value="P-loop_NTPase"/>
</dbReference>